<dbReference type="OrthoDB" id="5899368at2"/>
<dbReference type="Gene3D" id="1.25.40.10">
    <property type="entry name" value="Tetratricopeptide repeat domain"/>
    <property type="match status" value="1"/>
</dbReference>
<gene>
    <name evidence="1" type="ORF">DZ860_01570</name>
</gene>
<sequence length="164" mass="19197">MELQQCWAHYVKAEQLLKQGHWPEAHYLFEQVLDSMPEHVQRALDKPQTKPYEFSCLITGLRDAAITQSKLLNQMGQFSKAFDVLNQTYAQIQFISLEQSQLVIALDSVLQQHTEELLQQLAIFCSSQRSAQWMLEFEHLQKAHHYFAQLRCHRLAISHHPLLN</sequence>
<protein>
    <recommendedName>
        <fullName evidence="3">Tetratricopeptide repeat protein</fullName>
    </recommendedName>
</protein>
<dbReference type="SUPFAM" id="SSF48452">
    <property type="entry name" value="TPR-like"/>
    <property type="match status" value="1"/>
</dbReference>
<accession>A0A3A6R2N4</accession>
<dbReference type="AlphaFoldDB" id="A0A3A6R2N4"/>
<name>A0A3A6R2N4_9VIBR</name>
<dbReference type="InterPro" id="IPR011990">
    <property type="entry name" value="TPR-like_helical_dom_sf"/>
</dbReference>
<organism evidence="1 2">
    <name type="scientific">Vibrio sinensis</name>
    <dbReference type="NCBI Taxonomy" id="2302434"/>
    <lineage>
        <taxon>Bacteria</taxon>
        <taxon>Pseudomonadati</taxon>
        <taxon>Pseudomonadota</taxon>
        <taxon>Gammaproteobacteria</taxon>
        <taxon>Vibrionales</taxon>
        <taxon>Vibrionaceae</taxon>
        <taxon>Vibrio</taxon>
    </lineage>
</organism>
<evidence type="ECO:0008006" key="3">
    <source>
        <dbReference type="Google" id="ProtNLM"/>
    </source>
</evidence>
<proteinExistence type="predicted"/>
<dbReference type="EMBL" id="QVMU01000001">
    <property type="protein sequence ID" value="RJX75397.1"/>
    <property type="molecule type" value="Genomic_DNA"/>
</dbReference>
<comment type="caution">
    <text evidence="1">The sequence shown here is derived from an EMBL/GenBank/DDBJ whole genome shotgun (WGS) entry which is preliminary data.</text>
</comment>
<evidence type="ECO:0000313" key="1">
    <source>
        <dbReference type="EMBL" id="RJX75397.1"/>
    </source>
</evidence>
<dbReference type="RefSeq" id="WP_120029154.1">
    <property type="nucleotide sequence ID" value="NZ_QVMU01000001.1"/>
</dbReference>
<keyword evidence="2" id="KW-1185">Reference proteome</keyword>
<evidence type="ECO:0000313" key="2">
    <source>
        <dbReference type="Proteomes" id="UP000273252"/>
    </source>
</evidence>
<reference evidence="1 2" key="1">
    <citation type="submission" date="2018-08" db="EMBL/GenBank/DDBJ databases">
        <title>Vibrio isolated from the Eastern China Marginal Seas.</title>
        <authorList>
            <person name="Li Y."/>
        </authorList>
    </citation>
    <scope>NUCLEOTIDE SEQUENCE [LARGE SCALE GENOMIC DNA]</scope>
    <source>
        <strain evidence="1 2">BEI233</strain>
    </source>
</reference>
<dbReference type="Proteomes" id="UP000273252">
    <property type="component" value="Unassembled WGS sequence"/>
</dbReference>